<organism evidence="3 4">
    <name type="scientific">Carnegiea gigantea</name>
    <dbReference type="NCBI Taxonomy" id="171969"/>
    <lineage>
        <taxon>Eukaryota</taxon>
        <taxon>Viridiplantae</taxon>
        <taxon>Streptophyta</taxon>
        <taxon>Embryophyta</taxon>
        <taxon>Tracheophyta</taxon>
        <taxon>Spermatophyta</taxon>
        <taxon>Magnoliopsida</taxon>
        <taxon>eudicotyledons</taxon>
        <taxon>Gunneridae</taxon>
        <taxon>Pentapetalae</taxon>
        <taxon>Caryophyllales</taxon>
        <taxon>Cactineae</taxon>
        <taxon>Cactaceae</taxon>
        <taxon>Cactoideae</taxon>
        <taxon>Echinocereeae</taxon>
        <taxon>Carnegiea</taxon>
    </lineage>
</organism>
<reference evidence="3" key="1">
    <citation type="submission" date="2022-04" db="EMBL/GenBank/DDBJ databases">
        <title>Carnegiea gigantea Genome sequencing and assembly v2.</title>
        <authorList>
            <person name="Copetti D."/>
            <person name="Sanderson M.J."/>
            <person name="Burquez A."/>
            <person name="Wojciechowski M.F."/>
        </authorList>
    </citation>
    <scope>NUCLEOTIDE SEQUENCE</scope>
    <source>
        <strain evidence="3">SGP5-SGP5p</strain>
        <tissue evidence="3">Aerial part</tissue>
    </source>
</reference>
<name>A0A9Q1KU57_9CARY</name>
<dbReference type="OrthoDB" id="780868at2759"/>
<feature type="region of interest" description="Disordered" evidence="1">
    <location>
        <begin position="73"/>
        <end position="135"/>
    </location>
</feature>
<evidence type="ECO:0000256" key="1">
    <source>
        <dbReference type="SAM" id="MobiDB-lite"/>
    </source>
</evidence>
<dbReference type="Pfam" id="PF05678">
    <property type="entry name" value="VQ"/>
    <property type="match status" value="1"/>
</dbReference>
<accession>A0A9Q1KU57</accession>
<dbReference type="GO" id="GO:0005516">
    <property type="term" value="F:calmodulin binding"/>
    <property type="evidence" value="ECO:0007669"/>
    <property type="project" value="TreeGrafter"/>
</dbReference>
<dbReference type="InterPro" id="IPR039609">
    <property type="entry name" value="VQ_15/22"/>
</dbReference>
<comment type="caution">
    <text evidence="3">The sequence shown here is derived from an EMBL/GenBank/DDBJ whole genome shotgun (WGS) entry which is preliminary data.</text>
</comment>
<evidence type="ECO:0000313" key="4">
    <source>
        <dbReference type="Proteomes" id="UP001153076"/>
    </source>
</evidence>
<dbReference type="AlphaFoldDB" id="A0A9Q1KU57"/>
<gene>
    <name evidence="3" type="ORF">Cgig2_001390</name>
</gene>
<sequence>MRSLIKRGGKMASSENLTSFETWAFRPTFENSWISEAFTRDNEVLTRALQISISSGVSSAPVDVSPYSDLANVVKPETPSSQHQGQSFSSSGGGSEAETASKRSAQNPGIPPKAKIAKRRSRASKRSQTTFITADPENFRQMVQQVTGVRFAPGQGPVGSVLKPEPHRAVDMVNRLQPGSLLPTLDTSAFLLDHHQQVAAPAAGQGFVSPAVVAQGGGAGLDFDGFSCFPTLESWKVM</sequence>
<keyword evidence="4" id="KW-1185">Reference proteome</keyword>
<dbReference type="GO" id="GO:0006970">
    <property type="term" value="P:response to osmotic stress"/>
    <property type="evidence" value="ECO:0007669"/>
    <property type="project" value="TreeGrafter"/>
</dbReference>
<feature type="compositionally biased region" description="Low complexity" evidence="1">
    <location>
        <begin position="80"/>
        <end position="90"/>
    </location>
</feature>
<evidence type="ECO:0000313" key="3">
    <source>
        <dbReference type="EMBL" id="KAJ8449734.1"/>
    </source>
</evidence>
<proteinExistence type="predicted"/>
<protein>
    <recommendedName>
        <fullName evidence="2">VQ domain-containing protein</fullName>
    </recommendedName>
</protein>
<dbReference type="Proteomes" id="UP001153076">
    <property type="component" value="Unassembled WGS sequence"/>
</dbReference>
<evidence type="ECO:0000259" key="2">
    <source>
        <dbReference type="Pfam" id="PF05678"/>
    </source>
</evidence>
<feature type="compositionally biased region" description="Basic residues" evidence="1">
    <location>
        <begin position="115"/>
        <end position="125"/>
    </location>
</feature>
<dbReference type="PANTHER" id="PTHR33179">
    <property type="entry name" value="VQ MOTIF-CONTAINING PROTEIN"/>
    <property type="match status" value="1"/>
</dbReference>
<dbReference type="PANTHER" id="PTHR33179:SF9">
    <property type="entry name" value="OS01G0278000 PROTEIN"/>
    <property type="match status" value="1"/>
</dbReference>
<dbReference type="EMBL" id="JAKOGI010000019">
    <property type="protein sequence ID" value="KAJ8449734.1"/>
    <property type="molecule type" value="Genomic_DNA"/>
</dbReference>
<dbReference type="InterPro" id="IPR008889">
    <property type="entry name" value="VQ"/>
</dbReference>
<feature type="domain" description="VQ" evidence="2">
    <location>
        <begin position="126"/>
        <end position="148"/>
    </location>
</feature>
<dbReference type="GO" id="GO:0005634">
    <property type="term" value="C:nucleus"/>
    <property type="evidence" value="ECO:0007669"/>
    <property type="project" value="TreeGrafter"/>
</dbReference>